<protein>
    <submittedName>
        <fullName evidence="1">N-acetylglucosaminyl-diphospho-decaprenol L-rhamnosyltransferase</fullName>
    </submittedName>
</protein>
<dbReference type="Gene3D" id="3.90.550.10">
    <property type="entry name" value="Spore Coat Polysaccharide Biosynthesis Protein SpsA, Chain A"/>
    <property type="match status" value="1"/>
</dbReference>
<evidence type="ECO:0000313" key="1">
    <source>
        <dbReference type="EMBL" id="KTR02957.1"/>
    </source>
</evidence>
<proteinExistence type="predicted"/>
<sequence length="297" mass="32467">MTASPRVAVLTVTYNTGETIRPFLASVADASTTPVAVVIADNGSADLDALRAIGESYGATVVSSGGNRGYGGGIDAALTALDDVLPDVRPEFLLVTNPDVVLGPGSIDELVRAADRLPGAGTFGPRILDEQGDTYPSARQLPSLRTGLGHAAFSRVWPANPWSQRYWSTTQVVEREAGWLSGACFLVRASLFRELGGFDESYFMYFEDVDLGQRVGRAGHANVYVPSAVVTHTGAHSTSSNRRRMEIEHHRSAYRYLSRKYRAWWLWPLRVLLRAGLSVRARWVTRDAHTTSSDRQD</sequence>
<evidence type="ECO:0000313" key="2">
    <source>
        <dbReference type="Proteomes" id="UP000078252"/>
    </source>
</evidence>
<dbReference type="AlphaFoldDB" id="A0A175RGJ2"/>
<dbReference type="EMBL" id="LDQC01000094">
    <property type="protein sequence ID" value="KTR02957.1"/>
    <property type="molecule type" value="Genomic_DNA"/>
</dbReference>
<dbReference type="PATRIC" id="fig|33881.3.peg.3490"/>
<reference evidence="1 2" key="1">
    <citation type="journal article" date="2016" name="Front. Microbiol.">
        <title>Genomic Resource of Rice Seed Associated Bacteria.</title>
        <authorList>
            <person name="Midha S."/>
            <person name="Bansal K."/>
            <person name="Sharma S."/>
            <person name="Kumar N."/>
            <person name="Patil P.P."/>
            <person name="Chaudhry V."/>
            <person name="Patil P.B."/>
        </authorList>
    </citation>
    <scope>NUCLEOTIDE SEQUENCE [LARGE SCALE GENOMIC DNA]</scope>
    <source>
        <strain evidence="1 2">NS184</strain>
    </source>
</reference>
<gene>
    <name evidence="1" type="ORF">NS184_14785</name>
</gene>
<dbReference type="OrthoDB" id="9771846at2"/>
<accession>A0A175RGJ2</accession>
<dbReference type="PANTHER" id="PTHR43179">
    <property type="entry name" value="RHAMNOSYLTRANSFERASE WBBL"/>
    <property type="match status" value="1"/>
</dbReference>
<dbReference type="InterPro" id="IPR029044">
    <property type="entry name" value="Nucleotide-diphossugar_trans"/>
</dbReference>
<organism evidence="1 2">
    <name type="scientific">Curtobacterium luteum</name>
    <dbReference type="NCBI Taxonomy" id="33881"/>
    <lineage>
        <taxon>Bacteria</taxon>
        <taxon>Bacillati</taxon>
        <taxon>Actinomycetota</taxon>
        <taxon>Actinomycetes</taxon>
        <taxon>Micrococcales</taxon>
        <taxon>Microbacteriaceae</taxon>
        <taxon>Curtobacterium</taxon>
    </lineage>
</organism>
<name>A0A175RGJ2_9MICO</name>
<dbReference type="Pfam" id="PF13641">
    <property type="entry name" value="Glyco_tranf_2_3"/>
    <property type="match status" value="1"/>
</dbReference>
<keyword evidence="1" id="KW-0808">Transferase</keyword>
<dbReference type="PANTHER" id="PTHR43179:SF7">
    <property type="entry name" value="RHAMNOSYLTRANSFERASE WBBL"/>
    <property type="match status" value="1"/>
</dbReference>
<dbReference type="RefSeq" id="WP_058726851.1">
    <property type="nucleotide sequence ID" value="NZ_LDQC01000094.1"/>
</dbReference>
<dbReference type="SUPFAM" id="SSF53448">
    <property type="entry name" value="Nucleotide-diphospho-sugar transferases"/>
    <property type="match status" value="1"/>
</dbReference>
<dbReference type="STRING" id="33881.NS184_14785"/>
<dbReference type="GO" id="GO:0016740">
    <property type="term" value="F:transferase activity"/>
    <property type="evidence" value="ECO:0007669"/>
    <property type="project" value="UniProtKB-KW"/>
</dbReference>
<dbReference type="Proteomes" id="UP000078252">
    <property type="component" value="Unassembled WGS sequence"/>
</dbReference>
<comment type="caution">
    <text evidence="1">The sequence shown here is derived from an EMBL/GenBank/DDBJ whole genome shotgun (WGS) entry which is preliminary data.</text>
</comment>